<dbReference type="AlphaFoldDB" id="A0A833XUH0"/>
<evidence type="ECO:0000256" key="1">
    <source>
        <dbReference type="SAM" id="Coils"/>
    </source>
</evidence>
<dbReference type="PANTHER" id="PTHR34380:SF1">
    <property type="entry name" value="OS01G0221300 PROTEIN"/>
    <property type="match status" value="1"/>
</dbReference>
<proteinExistence type="predicted"/>
<reference evidence="2" key="2">
    <citation type="submission" date="2020-03" db="EMBL/GenBank/DDBJ databases">
        <title>Walnut 2.0.</title>
        <authorList>
            <person name="Marrano A."/>
            <person name="Britton M."/>
            <person name="Zimin A.V."/>
            <person name="Zaini P.A."/>
            <person name="Workman R."/>
            <person name="Puiu D."/>
            <person name="Bianco L."/>
            <person name="Allen B.J."/>
            <person name="Troggio M."/>
            <person name="Leslie C.A."/>
            <person name="Timp W."/>
            <person name="Dendekar A."/>
            <person name="Salzberg S.L."/>
            <person name="Neale D.B."/>
        </authorList>
    </citation>
    <scope>NUCLEOTIDE SEQUENCE</scope>
    <source>
        <tissue evidence="2">Leaves</tissue>
    </source>
</reference>
<dbReference type="Gramene" id="Jr02_16540_p1">
    <property type="protein sequence ID" value="cds.Jr02_16540_p1"/>
    <property type="gene ID" value="Jr02_16540"/>
</dbReference>
<reference evidence="2" key="1">
    <citation type="submission" date="2015-10" db="EMBL/GenBank/DDBJ databases">
        <authorList>
            <person name="Martinez-Garcia P.J."/>
            <person name="Crepeau M.W."/>
            <person name="Puiu D."/>
            <person name="Gonzalez-Ibeas D."/>
            <person name="Whalen J."/>
            <person name="Stevens K."/>
            <person name="Paul R."/>
            <person name="Butterfield T."/>
            <person name="Britton M."/>
            <person name="Reagan R."/>
            <person name="Chakraborty S."/>
            <person name="Walawage S.L."/>
            <person name="Vasquez-Gross H.A."/>
            <person name="Cardeno C."/>
            <person name="Famula R."/>
            <person name="Pratt K."/>
            <person name="Kuruganti S."/>
            <person name="Aradhya M.K."/>
            <person name="Leslie C.A."/>
            <person name="Dandekar A.M."/>
            <person name="Salzberg S.L."/>
            <person name="Wegrzyn J.L."/>
            <person name="Langley C.H."/>
            <person name="Neale D.B."/>
        </authorList>
    </citation>
    <scope>NUCLEOTIDE SEQUENCE</scope>
    <source>
        <tissue evidence="2">Leaves</tissue>
    </source>
</reference>
<dbReference type="EMBL" id="LIHL02000002">
    <property type="protein sequence ID" value="KAF5478127.1"/>
    <property type="molecule type" value="Genomic_DNA"/>
</dbReference>
<protein>
    <submittedName>
        <fullName evidence="2">Uncharacterized protein</fullName>
    </submittedName>
</protein>
<comment type="caution">
    <text evidence="2">The sequence shown here is derived from an EMBL/GenBank/DDBJ whole genome shotgun (WGS) entry which is preliminary data.</text>
</comment>
<feature type="coiled-coil region" evidence="1">
    <location>
        <begin position="47"/>
        <end position="81"/>
    </location>
</feature>
<gene>
    <name evidence="2" type="ORF">F2P56_004713</name>
</gene>
<accession>A0A833XUH0</accession>
<evidence type="ECO:0000313" key="3">
    <source>
        <dbReference type="Proteomes" id="UP000619265"/>
    </source>
</evidence>
<organism evidence="2 3">
    <name type="scientific">Juglans regia</name>
    <name type="common">English walnut</name>
    <dbReference type="NCBI Taxonomy" id="51240"/>
    <lineage>
        <taxon>Eukaryota</taxon>
        <taxon>Viridiplantae</taxon>
        <taxon>Streptophyta</taxon>
        <taxon>Embryophyta</taxon>
        <taxon>Tracheophyta</taxon>
        <taxon>Spermatophyta</taxon>
        <taxon>Magnoliopsida</taxon>
        <taxon>eudicotyledons</taxon>
        <taxon>Gunneridae</taxon>
        <taxon>Pentapetalae</taxon>
        <taxon>rosids</taxon>
        <taxon>fabids</taxon>
        <taxon>Fagales</taxon>
        <taxon>Juglandaceae</taxon>
        <taxon>Juglans</taxon>
    </lineage>
</organism>
<dbReference type="Proteomes" id="UP000619265">
    <property type="component" value="Unassembled WGS sequence"/>
</dbReference>
<dbReference type="PANTHER" id="PTHR34380">
    <property type="entry name" value="BNAA03G12380D PROTEIN"/>
    <property type="match status" value="1"/>
</dbReference>
<sequence>MAAMCVLDSDNEGSASDRNISELISRLRTAYRTKDFDRVEEILVSREVKLKRELNKQKCEVELWKRRFEELGIRVSKLEEDTAMLMDMGPQVSNKCGDNASVKEEKCCGKGRVENGTNTVDVSIQNNGFGCDENTSVAAGAGLNLRSPTKTDGDLQCAARPTSASRAIVDILDSDDDHAPEGILRREENKDLIDKVISRMLKRKQTTCVNVSENINGGDHEGDDDICPTSKRKMKQQQELIRDTYGSRANHCSDSTAFSGSQNVNKLISSSRQDVIENMNGGIHKVEATAVSSGCKNVDKLASSSRQCEEKMKTVHASRNLMHELVLEGDSDSSSSSSDSDDEFISSRIAKLERQWRV</sequence>
<keyword evidence="1" id="KW-0175">Coiled coil</keyword>
<name>A0A833XUH0_JUGRE</name>
<evidence type="ECO:0000313" key="2">
    <source>
        <dbReference type="EMBL" id="KAF5478127.1"/>
    </source>
</evidence>